<feature type="compositionally biased region" description="Pro residues" evidence="1">
    <location>
        <begin position="254"/>
        <end position="266"/>
    </location>
</feature>
<reference evidence="3 4" key="1">
    <citation type="submission" date="2024-06" db="EMBL/GenBank/DDBJ databases">
        <title>Genomic Encyclopedia of Type Strains, Phase IV (KMG-IV): sequencing the most valuable type-strain genomes for metagenomic binning, comparative biology and taxonomic classification.</title>
        <authorList>
            <person name="Goeker M."/>
        </authorList>
    </citation>
    <scope>NUCLEOTIDE SEQUENCE [LARGE SCALE GENOMIC DNA]</scope>
    <source>
        <strain evidence="3 4">DSM 17809</strain>
    </source>
</reference>
<dbReference type="PRINTS" id="PR00834">
    <property type="entry name" value="PROTEASES2C"/>
</dbReference>
<dbReference type="PANTHER" id="PTHR22939:SF129">
    <property type="entry name" value="SERINE PROTEASE HTRA2, MITOCHONDRIAL"/>
    <property type="match status" value="1"/>
</dbReference>
<keyword evidence="2" id="KW-1133">Transmembrane helix</keyword>
<sequence length="266" mass="26910">MRTQQLLYAAAGVVVFVILLLIGWGLTHKPEGGTVRGATNFVSAVDRAQAATVMVTVSGSGDQETMQMGSGFVVSPDGLVVTAAHVTGRLPVVNMVFADGSVARAELAASDDASDVAVFRVTPGKPLIALSFADSNQVKAGQPVLLMGAPYGLVGTATSGIVSAVNRQIGAAPIDEDDPFAQGSLSGPVKSYIQTDAALTAGGSGGPLLNAAGQVIGMASARESRGEPGAGLAFAIPSNVVKDAVERVKNAPQQAPPPPMPQPNKR</sequence>
<gene>
    <name evidence="3" type="ORF">ABID41_003503</name>
</gene>
<evidence type="ECO:0000256" key="2">
    <source>
        <dbReference type="SAM" id="Phobius"/>
    </source>
</evidence>
<organism evidence="3 4">
    <name type="scientific">Phenylobacterium koreense</name>
    <dbReference type="NCBI Taxonomy" id="266125"/>
    <lineage>
        <taxon>Bacteria</taxon>
        <taxon>Pseudomonadati</taxon>
        <taxon>Pseudomonadota</taxon>
        <taxon>Alphaproteobacteria</taxon>
        <taxon>Caulobacterales</taxon>
        <taxon>Caulobacteraceae</taxon>
        <taxon>Phenylobacterium</taxon>
    </lineage>
</organism>
<dbReference type="Proteomes" id="UP001549110">
    <property type="component" value="Unassembled WGS sequence"/>
</dbReference>
<dbReference type="RefSeq" id="WP_354298291.1">
    <property type="nucleotide sequence ID" value="NZ_JBEPLU010000003.1"/>
</dbReference>
<keyword evidence="2" id="KW-0472">Membrane</keyword>
<dbReference type="EMBL" id="JBEPLU010000003">
    <property type="protein sequence ID" value="MET3528364.1"/>
    <property type="molecule type" value="Genomic_DNA"/>
</dbReference>
<evidence type="ECO:0000256" key="1">
    <source>
        <dbReference type="SAM" id="MobiDB-lite"/>
    </source>
</evidence>
<keyword evidence="4" id="KW-1185">Reference proteome</keyword>
<name>A0ABV2EMS8_9CAUL</name>
<evidence type="ECO:0000313" key="3">
    <source>
        <dbReference type="EMBL" id="MET3528364.1"/>
    </source>
</evidence>
<comment type="caution">
    <text evidence="3">The sequence shown here is derived from an EMBL/GenBank/DDBJ whole genome shotgun (WGS) entry which is preliminary data.</text>
</comment>
<evidence type="ECO:0000313" key="4">
    <source>
        <dbReference type="Proteomes" id="UP001549110"/>
    </source>
</evidence>
<dbReference type="InterPro" id="IPR009003">
    <property type="entry name" value="Peptidase_S1_PA"/>
</dbReference>
<protein>
    <submittedName>
        <fullName evidence="3">Prepilin-type processing-associated H-X9-DG protein</fullName>
    </submittedName>
</protein>
<keyword evidence="2" id="KW-0812">Transmembrane</keyword>
<feature type="region of interest" description="Disordered" evidence="1">
    <location>
        <begin position="246"/>
        <end position="266"/>
    </location>
</feature>
<dbReference type="PANTHER" id="PTHR22939">
    <property type="entry name" value="SERINE PROTEASE FAMILY S1C HTRA-RELATED"/>
    <property type="match status" value="1"/>
</dbReference>
<accession>A0ABV2EMS8</accession>
<dbReference type="Pfam" id="PF13365">
    <property type="entry name" value="Trypsin_2"/>
    <property type="match status" value="1"/>
</dbReference>
<feature type="transmembrane region" description="Helical" evidence="2">
    <location>
        <begin position="6"/>
        <end position="26"/>
    </location>
</feature>
<dbReference type="InterPro" id="IPR001940">
    <property type="entry name" value="Peptidase_S1C"/>
</dbReference>
<dbReference type="Gene3D" id="2.40.10.120">
    <property type="match status" value="1"/>
</dbReference>
<proteinExistence type="predicted"/>
<dbReference type="SUPFAM" id="SSF50494">
    <property type="entry name" value="Trypsin-like serine proteases"/>
    <property type="match status" value="1"/>
</dbReference>